<sequence length="51" mass="5666">MLLNNFFKSLVTMLNVAEASSEARAIAKMEITIARLKQAKPVRLFGKGDLE</sequence>
<dbReference type="EMBL" id="JASKNE010000001">
    <property type="protein sequence ID" value="MDK1684126.1"/>
    <property type="molecule type" value="Genomic_DNA"/>
</dbReference>
<dbReference type="RefSeq" id="WP_284067147.1">
    <property type="nucleotide sequence ID" value="NZ_JASKNE010000001.1"/>
</dbReference>
<comment type="caution">
    <text evidence="1">The sequence shown here is derived from an EMBL/GenBank/DDBJ whole genome shotgun (WGS) entry which is preliminary data.</text>
</comment>
<dbReference type="Proteomes" id="UP001241935">
    <property type="component" value="Unassembled WGS sequence"/>
</dbReference>
<name>A0AAW6UUS2_9GAMM</name>
<evidence type="ECO:0000313" key="2">
    <source>
        <dbReference type="Proteomes" id="UP001241935"/>
    </source>
</evidence>
<protein>
    <submittedName>
        <fullName evidence="1">Uncharacterized protein</fullName>
    </submittedName>
</protein>
<organism evidence="1 2">
    <name type="scientific">Acinetobacter terrestris</name>
    <dbReference type="NCBI Taxonomy" id="2529843"/>
    <lineage>
        <taxon>Bacteria</taxon>
        <taxon>Pseudomonadati</taxon>
        <taxon>Pseudomonadota</taxon>
        <taxon>Gammaproteobacteria</taxon>
        <taxon>Moraxellales</taxon>
        <taxon>Moraxellaceae</taxon>
        <taxon>Acinetobacter</taxon>
        <taxon>Acinetobacter Taxon 24</taxon>
    </lineage>
</organism>
<evidence type="ECO:0000313" key="1">
    <source>
        <dbReference type="EMBL" id="MDK1684126.1"/>
    </source>
</evidence>
<proteinExistence type="predicted"/>
<reference evidence="1" key="1">
    <citation type="submission" date="2023-04" db="EMBL/GenBank/DDBJ databases">
        <title>The environmental microbiomes in feedlot watering bowls are a reservoir of florfenicol resistance for bovine respiratory disease pathogens.</title>
        <authorList>
            <person name="Kos D.W."/>
            <person name="Ruzzini A.C."/>
            <person name="Schreiner B."/>
            <person name="Jelinski M.D."/>
        </authorList>
    </citation>
    <scope>NUCLEOTIDE SEQUENCE</scope>
    <source>
        <strain evidence="1">WB3</strain>
    </source>
</reference>
<gene>
    <name evidence="1" type="ORF">QOR41_09805</name>
</gene>
<accession>A0AAW6UUS2</accession>
<dbReference type="AlphaFoldDB" id="A0AAW6UUS2"/>